<reference evidence="2" key="2">
    <citation type="submission" date="2020-10" db="EMBL/GenBank/DDBJ databases">
        <title>Mucilaginibacter sp. nov., isolated from soil.</title>
        <authorList>
            <person name="Jeon C.O."/>
        </authorList>
    </citation>
    <scope>NUCLEOTIDE SEQUENCE</scope>
    <source>
        <strain evidence="2">R11</strain>
    </source>
</reference>
<feature type="domain" description="Tc1-like transposase DDE" evidence="1">
    <location>
        <begin position="294"/>
        <end position="444"/>
    </location>
</feature>
<sequence>MNDNKFNKVQAALDLNLSRYCVQCYVAEFRKIRDQYPEKIKTKDFFMPVGIPDHRTTAKYVEMIRVIPEIIRQLAGGDLGAQAAFEKYRLLCPEGYAYSTFKENFFSWCEKNQISRQRTYVFPEADMAILKQWRSGNDHQRWQIAVALMESADRRFVNDIAAKEEVCRDTVLIWLRTYRKKGLDGFQRTHTINDTKLAEIKEREDNLIHLLRQTPKIYNINRTTWKLIDLARVYEQLYHVRISSTLVSRGLRNRGYRILKSREKLTSPDPLYREKFAAIQDILRNLRPGEKFFSIDEYGPFSVKMKGGRSFVKKGDYITIPAIQKSSGWLICTAAVELSTNQVTHFYSLKKNTAEMIRLIDVLVLQYPDQERLYLSWDKASWHCSKDLVTYIEKLNSDDYREALHNPVIALAPLPASSQFLNVIESVFSGLARAVIHHSNYPDVAACKEAIDRHFHERNEHYKANPKRAGKKIWGEELVVPVFDKANICRTENSLHNKAAKKY</sequence>
<dbReference type="Gene3D" id="3.30.420.10">
    <property type="entry name" value="Ribonuclease H-like superfamily/Ribonuclease H"/>
    <property type="match status" value="1"/>
</dbReference>
<dbReference type="InterPro" id="IPR047655">
    <property type="entry name" value="Transpos_IS630-like"/>
</dbReference>
<dbReference type="EMBL" id="WWEO01000037">
    <property type="protein sequence ID" value="NCD68254.1"/>
    <property type="molecule type" value="Genomic_DNA"/>
</dbReference>
<evidence type="ECO:0000313" key="2">
    <source>
        <dbReference type="EMBL" id="NCD68254.1"/>
    </source>
</evidence>
<comment type="caution">
    <text evidence="2">The sequence shown here is derived from an EMBL/GenBank/DDBJ whole genome shotgun (WGS) entry which is preliminary data.</text>
</comment>
<proteinExistence type="predicted"/>
<dbReference type="NCBIfam" id="NF033545">
    <property type="entry name" value="transpos_IS630"/>
    <property type="match status" value="1"/>
</dbReference>
<gene>
    <name evidence="2" type="ORF">GSY63_02655</name>
</gene>
<accession>A0A965ZC17</accession>
<name>A0A965ZC17_9SPHI</name>
<reference evidence="2" key="1">
    <citation type="submission" date="2020-01" db="EMBL/GenBank/DDBJ databases">
        <authorList>
            <person name="Seo Y.L."/>
        </authorList>
    </citation>
    <scope>NUCLEOTIDE SEQUENCE</scope>
    <source>
        <strain evidence="2">R11</strain>
    </source>
</reference>
<dbReference type="InterPro" id="IPR036397">
    <property type="entry name" value="RNaseH_sf"/>
</dbReference>
<dbReference type="GO" id="GO:0003676">
    <property type="term" value="F:nucleic acid binding"/>
    <property type="evidence" value="ECO:0007669"/>
    <property type="project" value="InterPro"/>
</dbReference>
<organism evidence="2 3">
    <name type="scientific">Mucilaginibacter agri</name>
    <dbReference type="NCBI Taxonomy" id="2695265"/>
    <lineage>
        <taxon>Bacteria</taxon>
        <taxon>Pseudomonadati</taxon>
        <taxon>Bacteroidota</taxon>
        <taxon>Sphingobacteriia</taxon>
        <taxon>Sphingobacteriales</taxon>
        <taxon>Sphingobacteriaceae</taxon>
        <taxon>Mucilaginibacter</taxon>
    </lineage>
</organism>
<evidence type="ECO:0000259" key="1">
    <source>
        <dbReference type="Pfam" id="PF13358"/>
    </source>
</evidence>
<dbReference type="InterPro" id="IPR038717">
    <property type="entry name" value="Tc1-like_DDE_dom"/>
</dbReference>
<dbReference type="RefSeq" id="WP_166584282.1">
    <property type="nucleotide sequence ID" value="NZ_WWEO01000037.1"/>
</dbReference>
<dbReference type="AlphaFoldDB" id="A0A965ZC17"/>
<protein>
    <submittedName>
        <fullName evidence="2">IS630 family transposase</fullName>
    </submittedName>
</protein>
<dbReference type="Pfam" id="PF13358">
    <property type="entry name" value="DDE_3"/>
    <property type="match status" value="1"/>
</dbReference>
<dbReference type="Proteomes" id="UP000638732">
    <property type="component" value="Unassembled WGS sequence"/>
</dbReference>
<evidence type="ECO:0000313" key="3">
    <source>
        <dbReference type="Proteomes" id="UP000638732"/>
    </source>
</evidence>
<keyword evidence="3" id="KW-1185">Reference proteome</keyword>